<feature type="transmembrane region" description="Helical" evidence="1">
    <location>
        <begin position="28"/>
        <end position="48"/>
    </location>
</feature>
<dbReference type="Pfam" id="PF18919">
    <property type="entry name" value="DUF5670"/>
    <property type="match status" value="1"/>
</dbReference>
<sequence length="53" mass="5732">MHTLMWLGGLLIVLWVLGALLKFGGQLIHLALLAGVAVIIIGLVTGRWPRSRS</sequence>
<comment type="caution">
    <text evidence="2">The sequence shown here is derived from an EMBL/GenBank/DDBJ whole genome shotgun (WGS) entry which is preliminary data.</text>
</comment>
<protein>
    <recommendedName>
        <fullName evidence="4">Lmo0937 family membrane protein</fullName>
    </recommendedName>
</protein>
<keyword evidence="1" id="KW-0812">Transmembrane</keyword>
<evidence type="ECO:0000313" key="3">
    <source>
        <dbReference type="Proteomes" id="UP000569951"/>
    </source>
</evidence>
<dbReference type="EMBL" id="JACHHG010000002">
    <property type="protein sequence ID" value="MBB6097219.1"/>
    <property type="molecule type" value="Genomic_DNA"/>
</dbReference>
<dbReference type="Proteomes" id="UP000569951">
    <property type="component" value="Unassembled WGS sequence"/>
</dbReference>
<proteinExistence type="predicted"/>
<reference evidence="2 3" key="1">
    <citation type="submission" date="2020-08" db="EMBL/GenBank/DDBJ databases">
        <title>Genomic Encyclopedia of Type Strains, Phase IV (KMG-IV): sequencing the most valuable type-strain genomes for metagenomic binning, comparative biology and taxonomic classification.</title>
        <authorList>
            <person name="Goeker M."/>
        </authorList>
    </citation>
    <scope>NUCLEOTIDE SEQUENCE [LARGE SCALE GENOMIC DNA]</scope>
    <source>
        <strain evidence="2 3">DSM 21458</strain>
    </source>
</reference>
<dbReference type="RefSeq" id="WP_183984840.1">
    <property type="nucleotide sequence ID" value="NZ_JACHHG010000002.1"/>
</dbReference>
<organism evidence="2 3">
    <name type="scientific">Deinobacterium chartae</name>
    <dbReference type="NCBI Taxonomy" id="521158"/>
    <lineage>
        <taxon>Bacteria</taxon>
        <taxon>Thermotogati</taxon>
        <taxon>Deinococcota</taxon>
        <taxon>Deinococci</taxon>
        <taxon>Deinococcales</taxon>
        <taxon>Deinococcaceae</taxon>
        <taxon>Deinobacterium</taxon>
    </lineage>
</organism>
<evidence type="ECO:0008006" key="4">
    <source>
        <dbReference type="Google" id="ProtNLM"/>
    </source>
</evidence>
<evidence type="ECO:0000313" key="2">
    <source>
        <dbReference type="EMBL" id="MBB6097219.1"/>
    </source>
</evidence>
<name>A0A841HYC2_9DEIO</name>
<evidence type="ECO:0000256" key="1">
    <source>
        <dbReference type="SAM" id="Phobius"/>
    </source>
</evidence>
<dbReference type="AlphaFoldDB" id="A0A841HYC2"/>
<dbReference type="InterPro" id="IPR043727">
    <property type="entry name" value="Lmo0937-like"/>
</dbReference>
<keyword evidence="1" id="KW-0472">Membrane</keyword>
<accession>A0A841HYC2</accession>
<keyword evidence="3" id="KW-1185">Reference proteome</keyword>
<keyword evidence="1" id="KW-1133">Transmembrane helix</keyword>
<gene>
    <name evidence="2" type="ORF">HNR42_000633</name>
</gene>